<dbReference type="InterPro" id="IPR016102">
    <property type="entry name" value="Succinyl-CoA_synth-like"/>
</dbReference>
<keyword evidence="3" id="KW-0067">ATP-binding</keyword>
<dbReference type="GO" id="GO:0046872">
    <property type="term" value="F:metal ion binding"/>
    <property type="evidence" value="ECO:0007669"/>
    <property type="project" value="InterPro"/>
</dbReference>
<dbReference type="GO" id="GO:0043758">
    <property type="term" value="F:acetate-CoA ligase (ADP-forming) activity"/>
    <property type="evidence" value="ECO:0007669"/>
    <property type="project" value="InterPro"/>
</dbReference>
<dbReference type="Pfam" id="PF13380">
    <property type="entry name" value="CoA_binding_2"/>
    <property type="match status" value="1"/>
</dbReference>
<evidence type="ECO:0000256" key="3">
    <source>
        <dbReference type="ARBA" id="ARBA00022840"/>
    </source>
</evidence>
<dbReference type="AlphaFoldDB" id="A0A0W8FNM4"/>
<feature type="domain" description="ATP-grasp" evidence="4">
    <location>
        <begin position="494"/>
        <end position="530"/>
    </location>
</feature>
<proteinExistence type="predicted"/>
<dbReference type="Pfam" id="PF13607">
    <property type="entry name" value="Succ_CoA_lig"/>
    <property type="match status" value="1"/>
</dbReference>
<dbReference type="EMBL" id="LNQE01000960">
    <property type="protein sequence ID" value="KUG22517.1"/>
    <property type="molecule type" value="Genomic_DNA"/>
</dbReference>
<dbReference type="InterPro" id="IPR036291">
    <property type="entry name" value="NAD(P)-bd_dom_sf"/>
</dbReference>
<dbReference type="SUPFAM" id="SSF51735">
    <property type="entry name" value="NAD(P)-binding Rossmann-fold domains"/>
    <property type="match status" value="1"/>
</dbReference>
<dbReference type="SUPFAM" id="SSF56059">
    <property type="entry name" value="Glutathione synthetase ATP-binding domain-like"/>
    <property type="match status" value="1"/>
</dbReference>
<keyword evidence="2" id="KW-0547">Nucleotide-binding</keyword>
<protein>
    <submittedName>
        <fullName evidence="5">Putative acetyl-coa synthetase (Adp-forming)</fullName>
    </submittedName>
</protein>
<keyword evidence="1" id="KW-0436">Ligase</keyword>
<dbReference type="Gene3D" id="3.30.1490.20">
    <property type="entry name" value="ATP-grasp fold, A domain"/>
    <property type="match status" value="1"/>
</dbReference>
<gene>
    <name evidence="5" type="ORF">ASZ90_007693</name>
</gene>
<dbReference type="SMART" id="SM00881">
    <property type="entry name" value="CoA_binding"/>
    <property type="match status" value="1"/>
</dbReference>
<accession>A0A0W8FNM4</accession>
<dbReference type="PANTHER" id="PTHR43334">
    <property type="entry name" value="ACETATE--COA LIGASE [ADP-FORMING]"/>
    <property type="match status" value="1"/>
</dbReference>
<dbReference type="Gene3D" id="3.30.470.20">
    <property type="entry name" value="ATP-grasp fold, B domain"/>
    <property type="match status" value="1"/>
</dbReference>
<dbReference type="SUPFAM" id="SSF52210">
    <property type="entry name" value="Succinyl-CoA synthetase domains"/>
    <property type="match status" value="2"/>
</dbReference>
<dbReference type="PANTHER" id="PTHR43334:SF2">
    <property type="entry name" value="ACETATE--COA LIGASE [ADP-FORMING]"/>
    <property type="match status" value="1"/>
</dbReference>
<sequence>MIKDQNIKYLFEPRSIAIIGASNDKGKIGNAVISNIIKSGYQNKIVPINPKGGEIEGIKAYKNILDVTEEIDTACITIPAKFVLESIKECATKGVKYAMVITSGFSEIGKIEEERKLIEAAHEKGMRILGPNVFGLFTAEVSLNATFAGSVIPSGNLGIITQSGALGLSMIGQATVGNVGLSTIVSVGNKADVDEGDLLEYLITQDRTKVILIYMEGVRDGERLVETLKRATKIKPVVIIKAGRSTRGAMAAASHTGSLAGSDTVFDDIIKQCGVLRAENMTQAFEWSKFLAHNPPPAGDNTVIITNGGGAGVMATDACEKYNVKLYDDLQHLKTIFSPSAPEFGSTKNPIDITGQAKAEDYTKAFNAALHDSEIHSVIGVFCETSLFTDENLNVAVEQNYSQFKAAGKPIVFGLLGGETIDDYTRKARRKNIPVYEDIYEGVEVLGAMYSYKRYFEEKEDDVADLKIDAAAIDNIVDNARKEGRSFLFAHEGQDVMNIIGISVPKSLIATSIEGALQSAAMIGYPLVMKVVSKDILHKSDAGGIALDLDNEEEIISAYEAIMRNCRARVPRAVIEGVAVSEMVPNGTEMIVGARIDGSFGPTVMVGLGGIYVEVMKDVSFRAVPIGRQEIIAMIKEIRSYPLLLGVRGEKTRDINALVDTIIRIGSVIRYCKGISDIEINPLILYEQGLGARAVDVRIILSINER</sequence>
<dbReference type="Pfam" id="PF13549">
    <property type="entry name" value="ATP-grasp_5"/>
    <property type="match status" value="1"/>
</dbReference>
<dbReference type="InterPro" id="IPR011761">
    <property type="entry name" value="ATP-grasp"/>
</dbReference>
<dbReference type="InterPro" id="IPR032875">
    <property type="entry name" value="Succ_CoA_lig_flav_dom"/>
</dbReference>
<dbReference type="FunFam" id="3.30.1490.20:FF:000020">
    <property type="entry name" value="Protein lysine acetyltransferase"/>
    <property type="match status" value="1"/>
</dbReference>
<comment type="caution">
    <text evidence="5">The sequence shown here is derived from an EMBL/GenBank/DDBJ whole genome shotgun (WGS) entry which is preliminary data.</text>
</comment>
<reference evidence="5" key="1">
    <citation type="journal article" date="2015" name="Proc. Natl. Acad. Sci. U.S.A.">
        <title>Networks of energetic and metabolic interactions define dynamics in microbial communities.</title>
        <authorList>
            <person name="Embree M."/>
            <person name="Liu J.K."/>
            <person name="Al-Bassam M.M."/>
            <person name="Zengler K."/>
        </authorList>
    </citation>
    <scope>NUCLEOTIDE SEQUENCE</scope>
</reference>
<dbReference type="InterPro" id="IPR043938">
    <property type="entry name" value="Ligase_CoA_dom"/>
</dbReference>
<dbReference type="InterPro" id="IPR013815">
    <property type="entry name" value="ATP_grasp_subdomain_1"/>
</dbReference>
<name>A0A0W8FNM4_9ZZZZ</name>
<evidence type="ECO:0000313" key="5">
    <source>
        <dbReference type="EMBL" id="KUG22517.1"/>
    </source>
</evidence>
<evidence type="ECO:0000256" key="2">
    <source>
        <dbReference type="ARBA" id="ARBA00022741"/>
    </source>
</evidence>
<dbReference type="InterPro" id="IPR051538">
    <property type="entry name" value="Acyl-CoA_Synth/Transferase"/>
</dbReference>
<dbReference type="Pfam" id="PF19045">
    <property type="entry name" value="Ligase_CoA_2"/>
    <property type="match status" value="1"/>
</dbReference>
<dbReference type="Gene3D" id="3.40.50.720">
    <property type="entry name" value="NAD(P)-binding Rossmann-like Domain"/>
    <property type="match status" value="1"/>
</dbReference>
<dbReference type="InterPro" id="IPR003781">
    <property type="entry name" value="CoA-bd"/>
</dbReference>
<dbReference type="Gene3D" id="3.40.50.261">
    <property type="entry name" value="Succinyl-CoA synthetase domains"/>
    <property type="match status" value="2"/>
</dbReference>
<evidence type="ECO:0000259" key="4">
    <source>
        <dbReference type="PROSITE" id="PS50975"/>
    </source>
</evidence>
<dbReference type="PROSITE" id="PS50975">
    <property type="entry name" value="ATP_GRASP"/>
    <property type="match status" value="1"/>
</dbReference>
<evidence type="ECO:0000256" key="1">
    <source>
        <dbReference type="ARBA" id="ARBA00022598"/>
    </source>
</evidence>
<dbReference type="GO" id="GO:0005524">
    <property type="term" value="F:ATP binding"/>
    <property type="evidence" value="ECO:0007669"/>
    <property type="project" value="UniProtKB-KW"/>
</dbReference>
<organism evidence="5">
    <name type="scientific">hydrocarbon metagenome</name>
    <dbReference type="NCBI Taxonomy" id="938273"/>
    <lineage>
        <taxon>unclassified sequences</taxon>
        <taxon>metagenomes</taxon>
        <taxon>ecological metagenomes</taxon>
    </lineage>
</organism>